<dbReference type="FunFam" id="3.40.50.1700:FF:000009">
    <property type="entry name" value="Periplasmic beta-glucosidase"/>
    <property type="match status" value="1"/>
</dbReference>
<dbReference type="InterPro" id="IPR013783">
    <property type="entry name" value="Ig-like_fold"/>
</dbReference>
<feature type="domain" description="Fibronectin type III-like" evidence="11">
    <location>
        <begin position="692"/>
        <end position="761"/>
    </location>
</feature>
<keyword evidence="13" id="KW-1185">Reference proteome</keyword>
<keyword evidence="5 12" id="KW-0378">Hydrolase</keyword>
<comment type="similarity">
    <text evidence="2">Belongs to the glycosyl hydrolase 3 family.</text>
</comment>
<evidence type="ECO:0000259" key="11">
    <source>
        <dbReference type="SMART" id="SM01217"/>
    </source>
</evidence>
<evidence type="ECO:0000256" key="5">
    <source>
        <dbReference type="ARBA" id="ARBA00022801"/>
    </source>
</evidence>
<dbReference type="InterPro" id="IPR036881">
    <property type="entry name" value="Glyco_hydro_3_C_sf"/>
</dbReference>
<keyword evidence="4 10" id="KW-0732">Signal</keyword>
<dbReference type="SUPFAM" id="SSF51445">
    <property type="entry name" value="(Trans)glycosidases"/>
    <property type="match status" value="1"/>
</dbReference>
<dbReference type="EC" id="3.2.1.21" evidence="3"/>
<evidence type="ECO:0000313" key="12">
    <source>
        <dbReference type="EMBL" id="KUJ14605.1"/>
    </source>
</evidence>
<protein>
    <recommendedName>
        <fullName evidence="3">beta-glucosidase</fullName>
        <ecNumber evidence="3">3.2.1.21</ecNumber>
    </recommendedName>
</protein>
<dbReference type="Gene3D" id="3.20.20.300">
    <property type="entry name" value="Glycoside hydrolase, family 3, N-terminal domain"/>
    <property type="match status" value="1"/>
</dbReference>
<name>A0A194X329_MOLSC</name>
<sequence length="773" mass="83087">MKLSPLVAAAAFILSSHAYSTKSTPLYKNPDASVDDRVADLLSRMTIEEKTAQLIQGDISNWINTTDKSFNASGLVWNMETRAGQFYVGYPVPQQWIADGVKTAQDYLMQNTTLGIPALVQSEGIHGFLIGNATIFNSPIAYACSWNPALIQKMGAAIAQEALALGVNQIFAPLGDLARELRYGRVEETFGEDGYLAGEIGYAYIVGLQGGNVSATVKHFAAYATPEQGLNAGPVHGGERELRTTYLPSYKRQIMDAGAYSIMSSYSAYDGVPLIADWHILTDILRNEWGYKYWVTSDAGATDRICTGFKMCQSSPLDKEAVTLYALPAGNDVEMGGGSYNFETIPALVNSGKLTEDIVDTAVSRILRAKFAMGLFENPYLGVPASETASKIHTPETIALAREIDGESIVLLENHNDLLPLKKSANVAVIGPMAYGYMNYGDYVVKDSQWRGVTPLDGIKAASQGVISYAQGCERWSSDQSGFPEAIAAAEAADVAVVVVGTWSRDQYQLWAGYNATTGEHIDTSSLNLVGAMPHLVSAIINTGKPTVVVFSSGKPITEAWISQNASALVQQFYPSEQGGNALADILFGDLNPSGKLSVGFPYDVGTTPIYYDYLNTGRGSDPGHIYPNGTLVFGPEYVLNSPLPLYEFGYGKSYSTFQYSNVTLSQSNASTTDTITATVEVTNNSTRDGTEVVQLYVKDLIASVAVPNIVLRGFSKVPIAAGKTATVEMPLAVADLGLWNIKMEYVVEPGDFVIYVGSSSADLRSNATLTVG</sequence>
<dbReference type="GO" id="GO:0008422">
    <property type="term" value="F:beta-glucosidase activity"/>
    <property type="evidence" value="ECO:0007669"/>
    <property type="project" value="UniProtKB-EC"/>
</dbReference>
<dbReference type="PANTHER" id="PTHR30620:SF117">
    <property type="entry name" value="BETA-1,4-XYLOSIDASE (EUROFUNG)"/>
    <property type="match status" value="1"/>
</dbReference>
<dbReference type="GeneID" id="28825137"/>
<evidence type="ECO:0000256" key="6">
    <source>
        <dbReference type="ARBA" id="ARBA00023180"/>
    </source>
</evidence>
<dbReference type="InterPro" id="IPR026891">
    <property type="entry name" value="Fn3-like"/>
</dbReference>
<evidence type="ECO:0000256" key="10">
    <source>
        <dbReference type="SAM" id="SignalP"/>
    </source>
</evidence>
<accession>A0A194X329</accession>
<evidence type="ECO:0000256" key="2">
    <source>
        <dbReference type="ARBA" id="ARBA00005336"/>
    </source>
</evidence>
<dbReference type="Pfam" id="PF00933">
    <property type="entry name" value="Glyco_hydro_3"/>
    <property type="match status" value="1"/>
</dbReference>
<dbReference type="InterPro" id="IPR051915">
    <property type="entry name" value="Cellulose_Degrad_GH3"/>
</dbReference>
<dbReference type="InterPro" id="IPR036962">
    <property type="entry name" value="Glyco_hydro_3_N_sf"/>
</dbReference>
<keyword evidence="8" id="KW-0326">Glycosidase</keyword>
<dbReference type="Proteomes" id="UP000070700">
    <property type="component" value="Unassembled WGS sequence"/>
</dbReference>
<dbReference type="Gene3D" id="2.60.40.10">
    <property type="entry name" value="Immunoglobulins"/>
    <property type="match status" value="1"/>
</dbReference>
<keyword evidence="9" id="KW-0624">Polysaccharide degradation</keyword>
<evidence type="ECO:0000256" key="1">
    <source>
        <dbReference type="ARBA" id="ARBA00000448"/>
    </source>
</evidence>
<feature type="signal peptide" evidence="10">
    <location>
        <begin position="1"/>
        <end position="18"/>
    </location>
</feature>
<dbReference type="InterPro" id="IPR002772">
    <property type="entry name" value="Glyco_hydro_3_C"/>
</dbReference>
<reference evidence="12 13" key="1">
    <citation type="submission" date="2015-10" db="EMBL/GenBank/DDBJ databases">
        <title>Full genome of DAOMC 229536 Phialocephala scopiformis, a fungal endophyte of spruce producing the potent anti-insectan compound rugulosin.</title>
        <authorList>
            <consortium name="DOE Joint Genome Institute"/>
            <person name="Walker A.K."/>
            <person name="Frasz S.L."/>
            <person name="Seifert K.A."/>
            <person name="Miller J.D."/>
            <person name="Mondo S.J."/>
            <person name="Labutti K."/>
            <person name="Lipzen A."/>
            <person name="Dockter R."/>
            <person name="Kennedy M."/>
            <person name="Grigoriev I.V."/>
            <person name="Spatafora J.W."/>
        </authorList>
    </citation>
    <scope>NUCLEOTIDE SEQUENCE [LARGE SCALE GENOMIC DNA]</scope>
    <source>
        <strain evidence="12 13">CBS 120377</strain>
    </source>
</reference>
<dbReference type="PANTHER" id="PTHR30620">
    <property type="entry name" value="PERIPLASMIC BETA-GLUCOSIDASE-RELATED"/>
    <property type="match status" value="1"/>
</dbReference>
<evidence type="ECO:0000256" key="3">
    <source>
        <dbReference type="ARBA" id="ARBA00012744"/>
    </source>
</evidence>
<dbReference type="OrthoDB" id="2123594at2759"/>
<dbReference type="FunFam" id="3.20.20.300:FF:000007">
    <property type="entry name" value="Lysosomal beta glucosidase"/>
    <property type="match status" value="1"/>
</dbReference>
<dbReference type="STRING" id="149040.A0A194X329"/>
<keyword evidence="7" id="KW-0119">Carbohydrate metabolism</keyword>
<dbReference type="FunFam" id="2.60.40.10:FF:000495">
    <property type="entry name" value="Periplasmic beta-glucosidase"/>
    <property type="match status" value="1"/>
</dbReference>
<evidence type="ECO:0000256" key="8">
    <source>
        <dbReference type="ARBA" id="ARBA00023295"/>
    </source>
</evidence>
<dbReference type="Pfam" id="PF01915">
    <property type="entry name" value="Glyco_hydro_3_C"/>
    <property type="match status" value="1"/>
</dbReference>
<evidence type="ECO:0000256" key="7">
    <source>
        <dbReference type="ARBA" id="ARBA00023277"/>
    </source>
</evidence>
<dbReference type="KEGG" id="psco:LY89DRAFT_687038"/>
<dbReference type="EMBL" id="KQ947420">
    <property type="protein sequence ID" value="KUJ14605.1"/>
    <property type="molecule type" value="Genomic_DNA"/>
</dbReference>
<dbReference type="Pfam" id="PF14310">
    <property type="entry name" value="Fn3-like"/>
    <property type="match status" value="1"/>
</dbReference>
<keyword evidence="6" id="KW-0325">Glycoprotein</keyword>
<dbReference type="InterPro" id="IPR017853">
    <property type="entry name" value="GH"/>
</dbReference>
<dbReference type="Gene3D" id="3.40.50.1700">
    <property type="entry name" value="Glycoside hydrolase family 3 C-terminal domain"/>
    <property type="match status" value="1"/>
</dbReference>
<organism evidence="12 13">
    <name type="scientific">Mollisia scopiformis</name>
    <name type="common">Conifer needle endophyte fungus</name>
    <name type="synonym">Phialocephala scopiformis</name>
    <dbReference type="NCBI Taxonomy" id="149040"/>
    <lineage>
        <taxon>Eukaryota</taxon>
        <taxon>Fungi</taxon>
        <taxon>Dikarya</taxon>
        <taxon>Ascomycota</taxon>
        <taxon>Pezizomycotina</taxon>
        <taxon>Leotiomycetes</taxon>
        <taxon>Helotiales</taxon>
        <taxon>Mollisiaceae</taxon>
        <taxon>Mollisia</taxon>
    </lineage>
</organism>
<dbReference type="AlphaFoldDB" id="A0A194X329"/>
<evidence type="ECO:0000256" key="9">
    <source>
        <dbReference type="ARBA" id="ARBA00023326"/>
    </source>
</evidence>
<evidence type="ECO:0000313" key="13">
    <source>
        <dbReference type="Proteomes" id="UP000070700"/>
    </source>
</evidence>
<dbReference type="RefSeq" id="XP_018068960.1">
    <property type="nucleotide sequence ID" value="XM_018215411.1"/>
</dbReference>
<proteinExistence type="inferred from homology"/>
<dbReference type="SMART" id="SM01217">
    <property type="entry name" value="Fn3_like"/>
    <property type="match status" value="1"/>
</dbReference>
<feature type="chain" id="PRO_5008267780" description="beta-glucosidase" evidence="10">
    <location>
        <begin position="19"/>
        <end position="773"/>
    </location>
</feature>
<dbReference type="InterPro" id="IPR001764">
    <property type="entry name" value="Glyco_hydro_3_N"/>
</dbReference>
<gene>
    <name evidence="12" type="ORF">LY89DRAFT_687038</name>
</gene>
<comment type="catalytic activity">
    <reaction evidence="1">
        <text>Hydrolysis of terminal, non-reducing beta-D-glucosyl residues with release of beta-D-glucose.</text>
        <dbReference type="EC" id="3.2.1.21"/>
    </reaction>
</comment>
<dbReference type="InParanoid" id="A0A194X329"/>
<evidence type="ECO:0000256" key="4">
    <source>
        <dbReference type="ARBA" id="ARBA00022729"/>
    </source>
</evidence>
<dbReference type="PRINTS" id="PR00133">
    <property type="entry name" value="GLHYDRLASE3"/>
</dbReference>
<dbReference type="GO" id="GO:0009251">
    <property type="term" value="P:glucan catabolic process"/>
    <property type="evidence" value="ECO:0007669"/>
    <property type="project" value="TreeGrafter"/>
</dbReference>
<dbReference type="SUPFAM" id="SSF52279">
    <property type="entry name" value="Beta-D-glucan exohydrolase, C-terminal domain"/>
    <property type="match status" value="1"/>
</dbReference>